<dbReference type="EMBL" id="CABPSB010000005">
    <property type="protein sequence ID" value="VVD95518.1"/>
    <property type="molecule type" value="Genomic_DNA"/>
</dbReference>
<reference evidence="1 2" key="1">
    <citation type="submission" date="2019-08" db="EMBL/GenBank/DDBJ databases">
        <authorList>
            <person name="Peeters C."/>
        </authorList>
    </citation>
    <scope>NUCLEOTIDE SEQUENCE [LARGE SCALE GENOMIC DNA]</scope>
    <source>
        <strain evidence="1 2">LMG 31108</strain>
    </source>
</reference>
<organism evidence="1 2">
    <name type="scientific">Pandoraea anhela</name>
    <dbReference type="NCBI Taxonomy" id="2508295"/>
    <lineage>
        <taxon>Bacteria</taxon>
        <taxon>Pseudomonadati</taxon>
        <taxon>Pseudomonadota</taxon>
        <taxon>Betaproteobacteria</taxon>
        <taxon>Burkholderiales</taxon>
        <taxon>Burkholderiaceae</taxon>
        <taxon>Pandoraea</taxon>
    </lineage>
</organism>
<dbReference type="Gene3D" id="2.60.40.2040">
    <property type="entry name" value="CFA/I fimbrial subunit E, pilin domain"/>
    <property type="match status" value="1"/>
</dbReference>
<dbReference type="InterPro" id="IPR010888">
    <property type="entry name" value="CblD"/>
</dbReference>
<gene>
    <name evidence="1" type="primary">cfaE</name>
    <name evidence="1" type="ORF">PAN31108_01846</name>
</gene>
<sequence>MRFIQRARRVGPPIVAMRAVRAFAVLAGIGAMGMASPVAAQSVPTDRHESVSLTFDRSSAPQQWNFRRQISAHYTAGNILGSRTWYACRSSTDTTLGACATRPSNVADPASSIVTLRFTENRSKLTVDLNITATKIVTVASSTCGHRITEFNSQRNFIACGGRPYDVSRYAFTINRAELRKIPIGGIWRGRLEFDIREYQSQAPSAVHSYDIELKVTDRQNAQIYFPRLSNPSPRVAFDLRARPGPGFQPLVFGGRTVDVCFYDGFGSNSSGALRVRASDVRGGNLPERPPGHASLVLRETNGMLPDQRIDYRVGFTYDGAHRWLNAGDPAASFTPVAQTAIRIVRLPGMPLPVACSPATLTFEIVPFILRSKVAGVYEGQIRIEMFVDAASI</sequence>
<proteinExistence type="predicted"/>
<dbReference type="InterPro" id="IPR043037">
    <property type="entry name" value="CfaE_adhesin"/>
</dbReference>
<dbReference type="Gene3D" id="2.60.40.2520">
    <property type="entry name" value="CFA/I fimbrial subunit E, adhesin domain"/>
    <property type="match status" value="1"/>
</dbReference>
<evidence type="ECO:0000313" key="2">
    <source>
        <dbReference type="Proteomes" id="UP000406256"/>
    </source>
</evidence>
<evidence type="ECO:0000313" key="1">
    <source>
        <dbReference type="EMBL" id="VVD95518.1"/>
    </source>
</evidence>
<accession>A0A5E4U925</accession>
<keyword evidence="2" id="KW-1185">Reference proteome</keyword>
<protein>
    <submittedName>
        <fullName evidence="1">CFA/I fimbrial subunit E</fullName>
    </submittedName>
</protein>
<dbReference type="Proteomes" id="UP000406256">
    <property type="component" value="Unassembled WGS sequence"/>
</dbReference>
<dbReference type="AlphaFoldDB" id="A0A5E4U925"/>
<name>A0A5E4U925_9BURK</name>
<dbReference type="Pfam" id="PF07434">
    <property type="entry name" value="CblD"/>
    <property type="match status" value="1"/>
</dbReference>